<sequence>MLTASQPTMPSIASGDDLAPLFARIASLARLGPPSRPCITLLSQLQPSVNAILATLSPTDAEIFRSVLDDVPLISHTPAFAKQPLPLPQRRLPCLLGPPRRVRRLPAREERPPHPRKSHPQLRVHLTLTDHPAHAVQAGAADLHFAARAALHFTPGELDEGMRFVRMVCACTCTVFAPLVAFRHACAAALAPLIDLGPPLTCALGEYAWTWRTCAKCAHHTGRGKCGMFCADAPWFVELWRELVAILRARPDPDAVLIWGKEHFSRALQKAMACPICVNVAEEHLKCFKGLLVVEAAKRIAEIPLKI</sequence>
<name>A0A2G8RTE1_9APHY</name>
<proteinExistence type="predicted"/>
<dbReference type="Proteomes" id="UP000230002">
    <property type="component" value="Unassembled WGS sequence"/>
</dbReference>
<comment type="caution">
    <text evidence="1">The sequence shown here is derived from an EMBL/GenBank/DDBJ whole genome shotgun (WGS) entry which is preliminary data.</text>
</comment>
<dbReference type="EMBL" id="AYKW01000056">
    <property type="protein sequence ID" value="PIL24787.1"/>
    <property type="molecule type" value="Genomic_DNA"/>
</dbReference>
<dbReference type="OrthoDB" id="2797179at2759"/>
<organism evidence="1 2">
    <name type="scientific">Ganoderma sinense ZZ0214-1</name>
    <dbReference type="NCBI Taxonomy" id="1077348"/>
    <lineage>
        <taxon>Eukaryota</taxon>
        <taxon>Fungi</taxon>
        <taxon>Dikarya</taxon>
        <taxon>Basidiomycota</taxon>
        <taxon>Agaricomycotina</taxon>
        <taxon>Agaricomycetes</taxon>
        <taxon>Polyporales</taxon>
        <taxon>Polyporaceae</taxon>
        <taxon>Ganoderma</taxon>
    </lineage>
</organism>
<evidence type="ECO:0000313" key="2">
    <source>
        <dbReference type="Proteomes" id="UP000230002"/>
    </source>
</evidence>
<protein>
    <submittedName>
        <fullName evidence="1">Uncharacterized protein</fullName>
    </submittedName>
</protein>
<dbReference type="AlphaFoldDB" id="A0A2G8RTE1"/>
<keyword evidence="2" id="KW-1185">Reference proteome</keyword>
<gene>
    <name evidence="1" type="ORF">GSI_12673</name>
</gene>
<accession>A0A2G8RTE1</accession>
<evidence type="ECO:0000313" key="1">
    <source>
        <dbReference type="EMBL" id="PIL24787.1"/>
    </source>
</evidence>
<reference evidence="1 2" key="1">
    <citation type="journal article" date="2015" name="Sci. Rep.">
        <title>Chromosome-level genome map provides insights into diverse defense mechanisms in the medicinal fungus Ganoderma sinense.</title>
        <authorList>
            <person name="Zhu Y."/>
            <person name="Xu J."/>
            <person name="Sun C."/>
            <person name="Zhou S."/>
            <person name="Xu H."/>
            <person name="Nelson D.R."/>
            <person name="Qian J."/>
            <person name="Song J."/>
            <person name="Luo H."/>
            <person name="Xiang L."/>
            <person name="Li Y."/>
            <person name="Xu Z."/>
            <person name="Ji A."/>
            <person name="Wang L."/>
            <person name="Lu S."/>
            <person name="Hayward A."/>
            <person name="Sun W."/>
            <person name="Li X."/>
            <person name="Schwartz D.C."/>
            <person name="Wang Y."/>
            <person name="Chen S."/>
        </authorList>
    </citation>
    <scope>NUCLEOTIDE SEQUENCE [LARGE SCALE GENOMIC DNA]</scope>
    <source>
        <strain evidence="1 2">ZZ0214-1</strain>
    </source>
</reference>